<dbReference type="PROSITE" id="PS50885">
    <property type="entry name" value="HAMP"/>
    <property type="match status" value="1"/>
</dbReference>
<comment type="subcellular location">
    <subcellularLocation>
        <location evidence="1">Membrane</location>
    </subcellularLocation>
</comment>
<evidence type="ECO:0000313" key="10">
    <source>
        <dbReference type="EMBL" id="MCX2524581.1"/>
    </source>
</evidence>
<comment type="similarity">
    <text evidence="4">Belongs to the methyl-accepting chemotaxis (MCP) protein family.</text>
</comment>
<dbReference type="GO" id="GO:0007165">
    <property type="term" value="P:signal transduction"/>
    <property type="evidence" value="ECO:0007669"/>
    <property type="project" value="UniProtKB-KW"/>
</dbReference>
<dbReference type="Gene3D" id="1.10.287.950">
    <property type="entry name" value="Methyl-accepting chemotaxis protein"/>
    <property type="match status" value="1"/>
</dbReference>
<feature type="transmembrane region" description="Helical" evidence="7">
    <location>
        <begin position="194"/>
        <end position="214"/>
    </location>
</feature>
<dbReference type="InterPro" id="IPR024478">
    <property type="entry name" value="HlyB_4HB_MCP"/>
</dbReference>
<dbReference type="InterPro" id="IPR051310">
    <property type="entry name" value="MCP_chemotaxis"/>
</dbReference>
<feature type="domain" description="HAMP" evidence="9">
    <location>
        <begin position="215"/>
        <end position="267"/>
    </location>
</feature>
<organism evidence="10 11">
    <name type="scientific">Larsenimonas rhizosphaerae</name>
    <dbReference type="NCBI Taxonomy" id="2944682"/>
    <lineage>
        <taxon>Bacteria</taxon>
        <taxon>Pseudomonadati</taxon>
        <taxon>Pseudomonadota</taxon>
        <taxon>Gammaproteobacteria</taxon>
        <taxon>Oceanospirillales</taxon>
        <taxon>Halomonadaceae</taxon>
        <taxon>Larsenimonas</taxon>
    </lineage>
</organism>
<proteinExistence type="inferred from homology"/>
<dbReference type="Pfam" id="PF00672">
    <property type="entry name" value="HAMP"/>
    <property type="match status" value="1"/>
</dbReference>
<feature type="region of interest" description="Disordered" evidence="6">
    <location>
        <begin position="521"/>
        <end position="573"/>
    </location>
</feature>
<dbReference type="InterPro" id="IPR004089">
    <property type="entry name" value="MCPsignal_dom"/>
</dbReference>
<feature type="domain" description="Methyl-accepting transducer" evidence="8">
    <location>
        <begin position="272"/>
        <end position="501"/>
    </location>
</feature>
<dbReference type="InterPro" id="IPR003660">
    <property type="entry name" value="HAMP_dom"/>
</dbReference>
<evidence type="ECO:0000256" key="6">
    <source>
        <dbReference type="SAM" id="MobiDB-lite"/>
    </source>
</evidence>
<protein>
    <submittedName>
        <fullName evidence="10">Methyl-accepting chemotaxis protein</fullName>
    </submittedName>
</protein>
<evidence type="ECO:0000256" key="1">
    <source>
        <dbReference type="ARBA" id="ARBA00004370"/>
    </source>
</evidence>
<dbReference type="FunFam" id="1.10.287.950:FF:000001">
    <property type="entry name" value="Methyl-accepting chemotaxis sensory transducer"/>
    <property type="match status" value="1"/>
</dbReference>
<evidence type="ECO:0000256" key="7">
    <source>
        <dbReference type="SAM" id="Phobius"/>
    </source>
</evidence>
<dbReference type="PANTHER" id="PTHR43531">
    <property type="entry name" value="PROTEIN ICFG"/>
    <property type="match status" value="1"/>
</dbReference>
<keyword evidence="7" id="KW-0812">Transmembrane</keyword>
<name>A0AA41ZH51_9GAMM</name>
<keyword evidence="11" id="KW-1185">Reference proteome</keyword>
<dbReference type="Pfam" id="PF00015">
    <property type="entry name" value="MCPsignal"/>
    <property type="match status" value="1"/>
</dbReference>
<dbReference type="SMART" id="SM00304">
    <property type="entry name" value="HAMP"/>
    <property type="match status" value="1"/>
</dbReference>
<comment type="caution">
    <text evidence="10">The sequence shown here is derived from an EMBL/GenBank/DDBJ whole genome shotgun (WGS) entry which is preliminary data.</text>
</comment>
<evidence type="ECO:0000256" key="3">
    <source>
        <dbReference type="ARBA" id="ARBA00023224"/>
    </source>
</evidence>
<dbReference type="RefSeq" id="WP_265896332.1">
    <property type="nucleotide sequence ID" value="NZ_JAPIVE010000002.1"/>
</dbReference>
<dbReference type="GO" id="GO:0005886">
    <property type="term" value="C:plasma membrane"/>
    <property type="evidence" value="ECO:0007669"/>
    <property type="project" value="TreeGrafter"/>
</dbReference>
<dbReference type="EMBL" id="JAPIVE010000002">
    <property type="protein sequence ID" value="MCX2524581.1"/>
    <property type="molecule type" value="Genomic_DNA"/>
</dbReference>
<sequence>MNFLNRSVKVRLYTVIGVTLAIMVIVGGAGVWGMSNVMKDLDHVYHTDVKRIEFVSSLQSKMQDAHIMLLGAINADNDSAIKQLETRGQQDQRAFSDLLDKYLASLSPARRQSKDVQQLQALQERYWDNFATVTQHVLAGDESAVEQDAARLADQTGLYIALQEVATNMIAFNNLDIEASYQHAEQSFRTERNVILVVCLLALLLCASAGGWLIRSIVRPLMHAEQAARTTAEGDLTYRIAARGQDEFGRVLHSLVDMQARLKDIIRSARTSSHTVAAISDEVASSSSELSTRTQEQASSLEETAASMEEITSTIRHNSENTRQAERLVQDVTSQTRESDKVVGRAMSAMGSIRESSDQIVSIVSVMDDIAFQTNLLALNASVEAARAGEQGRGFAVVASEVRILANRSATAAQEIRSLITESVGRVQEGAEQVEMTSGSLKLIVQNVERVNDLMSEMAAAGREQSQGVDQINIAVSEMDGITQQNAALVEEAAASSQVLSEQAQALRELIDFFRIDDEQLTPSPNRVAPERASSERVVSTSTHDTPGRPAPDAPRKAPERSVPASQDDWETF</sequence>
<dbReference type="Pfam" id="PF12729">
    <property type="entry name" value="4HB_MCP_1"/>
    <property type="match status" value="1"/>
</dbReference>
<dbReference type="GO" id="GO:0004888">
    <property type="term" value="F:transmembrane signaling receptor activity"/>
    <property type="evidence" value="ECO:0007669"/>
    <property type="project" value="TreeGrafter"/>
</dbReference>
<dbReference type="Proteomes" id="UP001165678">
    <property type="component" value="Unassembled WGS sequence"/>
</dbReference>
<keyword evidence="3 5" id="KW-0807">Transducer</keyword>
<accession>A0AA41ZH51</accession>
<dbReference type="PROSITE" id="PS50111">
    <property type="entry name" value="CHEMOTAXIS_TRANSDUC_2"/>
    <property type="match status" value="1"/>
</dbReference>
<dbReference type="GO" id="GO:0006935">
    <property type="term" value="P:chemotaxis"/>
    <property type="evidence" value="ECO:0007669"/>
    <property type="project" value="TreeGrafter"/>
</dbReference>
<evidence type="ECO:0000256" key="4">
    <source>
        <dbReference type="ARBA" id="ARBA00029447"/>
    </source>
</evidence>
<feature type="transmembrane region" description="Helical" evidence="7">
    <location>
        <begin position="12"/>
        <end position="32"/>
    </location>
</feature>
<keyword evidence="2" id="KW-0488">Methylation</keyword>
<dbReference type="AlphaFoldDB" id="A0AA41ZH51"/>
<keyword evidence="7" id="KW-1133">Transmembrane helix</keyword>
<dbReference type="SMART" id="SM00283">
    <property type="entry name" value="MA"/>
    <property type="match status" value="1"/>
</dbReference>
<gene>
    <name evidence="10" type="ORF">OQ287_10025</name>
</gene>
<evidence type="ECO:0000259" key="8">
    <source>
        <dbReference type="PROSITE" id="PS50111"/>
    </source>
</evidence>
<dbReference type="PANTHER" id="PTHR43531:SF14">
    <property type="entry name" value="METHYL-ACCEPTING CHEMOTAXIS PROTEIN I-RELATED"/>
    <property type="match status" value="1"/>
</dbReference>
<feature type="region of interest" description="Disordered" evidence="6">
    <location>
        <begin position="285"/>
        <end position="306"/>
    </location>
</feature>
<dbReference type="SUPFAM" id="SSF58104">
    <property type="entry name" value="Methyl-accepting chemotaxis protein (MCP) signaling domain"/>
    <property type="match status" value="1"/>
</dbReference>
<dbReference type="CDD" id="cd06225">
    <property type="entry name" value="HAMP"/>
    <property type="match status" value="1"/>
</dbReference>
<feature type="compositionally biased region" description="Polar residues" evidence="6">
    <location>
        <begin position="292"/>
        <end position="302"/>
    </location>
</feature>
<evidence type="ECO:0000259" key="9">
    <source>
        <dbReference type="PROSITE" id="PS50885"/>
    </source>
</evidence>
<evidence type="ECO:0000313" key="11">
    <source>
        <dbReference type="Proteomes" id="UP001165678"/>
    </source>
</evidence>
<evidence type="ECO:0000256" key="2">
    <source>
        <dbReference type="ARBA" id="ARBA00022481"/>
    </source>
</evidence>
<dbReference type="CDD" id="cd11386">
    <property type="entry name" value="MCP_signal"/>
    <property type="match status" value="1"/>
</dbReference>
<keyword evidence="7" id="KW-0472">Membrane</keyword>
<evidence type="ECO:0000256" key="5">
    <source>
        <dbReference type="PROSITE-ProRule" id="PRU00284"/>
    </source>
</evidence>
<reference evidence="10" key="1">
    <citation type="submission" date="2022-11" db="EMBL/GenBank/DDBJ databases">
        <title>Larsenimonas rhizosphaerae sp. nov., isolated from a tidal mudflat.</title>
        <authorList>
            <person name="Lee S.D."/>
            <person name="Kim I.S."/>
        </authorList>
    </citation>
    <scope>NUCLEOTIDE SEQUENCE</scope>
    <source>
        <strain evidence="10">GH2-1</strain>
    </source>
</reference>